<feature type="transmembrane region" description="Helical" evidence="1">
    <location>
        <begin position="25"/>
        <end position="49"/>
    </location>
</feature>
<evidence type="ECO:0000313" key="3">
    <source>
        <dbReference type="Proteomes" id="UP000095621"/>
    </source>
</evidence>
<keyword evidence="1" id="KW-0472">Membrane</keyword>
<sequence length="72" mass="8426">MIGLAADGRLFGLDVQLLFDIGVSIFNIILLVFLIGVPIILIIFVIKYFKQKNNYYKIKTEFYKNHMNDRQD</sequence>
<dbReference type="RefSeq" id="WP_055217048.1">
    <property type="nucleotide sequence ID" value="NZ_CZBU01000012.1"/>
</dbReference>
<name>A0A174Z5S5_9FIRM</name>
<dbReference type="EMBL" id="CZBU01000012">
    <property type="protein sequence ID" value="CUQ79476.1"/>
    <property type="molecule type" value="Genomic_DNA"/>
</dbReference>
<gene>
    <name evidence="2" type="ORF">ERS852490_03151</name>
</gene>
<dbReference type="Proteomes" id="UP000095621">
    <property type="component" value="Unassembled WGS sequence"/>
</dbReference>
<reference evidence="2 3" key="1">
    <citation type="submission" date="2015-09" db="EMBL/GenBank/DDBJ databases">
        <authorList>
            <consortium name="Pathogen Informatics"/>
        </authorList>
    </citation>
    <scope>NUCLEOTIDE SEQUENCE [LARGE SCALE GENOMIC DNA]</scope>
    <source>
        <strain evidence="2 3">2789STDY5834875</strain>
    </source>
</reference>
<organism evidence="2 3">
    <name type="scientific">Lachnospira eligens</name>
    <dbReference type="NCBI Taxonomy" id="39485"/>
    <lineage>
        <taxon>Bacteria</taxon>
        <taxon>Bacillati</taxon>
        <taxon>Bacillota</taxon>
        <taxon>Clostridia</taxon>
        <taxon>Lachnospirales</taxon>
        <taxon>Lachnospiraceae</taxon>
        <taxon>Lachnospira</taxon>
    </lineage>
</organism>
<evidence type="ECO:0000256" key="1">
    <source>
        <dbReference type="SAM" id="Phobius"/>
    </source>
</evidence>
<proteinExistence type="predicted"/>
<keyword evidence="1" id="KW-0812">Transmembrane</keyword>
<protein>
    <submittedName>
        <fullName evidence="2">Uncharacterized protein</fullName>
    </submittedName>
</protein>
<accession>A0A174Z5S5</accession>
<keyword evidence="1" id="KW-1133">Transmembrane helix</keyword>
<evidence type="ECO:0000313" key="2">
    <source>
        <dbReference type="EMBL" id="CUQ79476.1"/>
    </source>
</evidence>
<dbReference type="AlphaFoldDB" id="A0A174Z5S5"/>